<comment type="caution">
    <text evidence="5">The sequence shown here is derived from an EMBL/GenBank/DDBJ whole genome shotgun (WGS) entry which is preliminary data.</text>
</comment>
<evidence type="ECO:0000259" key="4">
    <source>
        <dbReference type="PROSITE" id="PS50853"/>
    </source>
</evidence>
<dbReference type="PROSITE" id="PS50853">
    <property type="entry name" value="FN3"/>
    <property type="match status" value="2"/>
</dbReference>
<dbReference type="InterPro" id="IPR050991">
    <property type="entry name" value="ECM_Regulatory_Proteins"/>
</dbReference>
<keyword evidence="1" id="KW-0677">Repeat</keyword>
<feature type="domain" description="Fibronectin type-III" evidence="4">
    <location>
        <begin position="213"/>
        <end position="302"/>
    </location>
</feature>
<proteinExistence type="predicted"/>
<dbReference type="InterPro" id="IPR013783">
    <property type="entry name" value="Ig-like_fold"/>
</dbReference>
<dbReference type="PANTHER" id="PTHR46708:SF2">
    <property type="entry name" value="FIBRONECTIN TYPE-III DOMAIN-CONTAINING PROTEIN"/>
    <property type="match status" value="1"/>
</dbReference>
<dbReference type="AlphaFoldDB" id="A0A0G0UES5"/>
<feature type="transmembrane region" description="Helical" evidence="2">
    <location>
        <begin position="1001"/>
        <end position="1017"/>
    </location>
</feature>
<keyword evidence="2" id="KW-0812">Transmembrane</keyword>
<sequence>MAIPRNFIWNVVSITVIATALVAAVSGKAATVTSANDRPTSLETGADANHTMFFTTSTGAVEGSTITLSFNSNFDTSTISEDDIDFFDDGLDLTTAPTCAGAEQASAVIAADIVTLTICPGDGGAIAPGSEITIEIGTQTTANGIGTNQITNPSDLGTVYVSIGGTFGDSGSIALPILATGAVSVSADVDQEIGGGGGGPIGGASCGDRTSPIIENIIVSDLRTSSAKITWETDESADAKLDYGYTTSYELGIQTQTSLISFHTIDLSGLLEGTTYHFRIRSADLCGNEVSSSDLIFTTLDETAPTISNIEIVDLLETSARIIWKTNEKATSTVSYGKTELYGFIQSDSTLTTDHSILLTGLSAETSYHFSVQSMDASGNTSFSADQTFTTTVNPPPENVSNLSIIPADGKNTLTWDNPPNENLEGILILACLNTFPNSPVDADCTKVFDGLNEEFIHKGLANGTTYYYGIFAHNHARQYASGALVLGTPIASIIPVEVPPEEPGEEIPIETPTETDGTTLLCGDAICSIGETSLLCPNDCILEEESLLEEEQSTTPLCGNGICEETENILLCETDCPTTKIPPEEKGEGTISYEGVSFLVADGVIQLQPDSDQMVDLLAETTLRIHVFLPSSIRSSIKQVFLLLGSQSYLFAERRDNMFETTVRIPTGPEHIPLVVLAMLEGQQQTLTFTAHILAPGFVYETLEQEKRSINDVTLVLEEKKEEVFLPWDASPFHQFNPISTKMDGVFSWYVPNGIYRIRIEKNGFEPMEIETNITNHIIHPEIHLTRIPLVELPEIVQTIASLPPVQVIKQAVSAINSFLETARAIPEVQMSAEAAIPAVTTTAIVSGIILTTAFDLIPFLQYFFTSPALFLWRRKRRGFGIVYHAVTKIPVDLAIVRLYRVSDGRLVRSRVTDKGGRYFFLVQPGEYRITVTKQGMTFPSSYLAEAKDDVMYLDVYHGELIKVTEKDATITPNIPLDSLQDETIQIPTHVHRMRQLRRLQQVTALLGVFVAAYVVLIRPTIFHIGMVGIQMVFYLLANRLAKPRKPKNWGIVYDKKTKHPLSNVVVRIFEPKYNKLLETDITDNKGRYSFLLGPNEYYSTFEKMGFQPFEFRPIDYRSHPEAVEFSTNVTLSRIISSLRTSPETSEKSAASKSNQKV</sequence>
<feature type="chain" id="PRO_5002534699" description="Fibronectin type-III domain-containing protein" evidence="3">
    <location>
        <begin position="30"/>
        <end position="1159"/>
    </location>
</feature>
<dbReference type="PANTHER" id="PTHR46708">
    <property type="entry name" value="TENASCIN"/>
    <property type="match status" value="1"/>
</dbReference>
<dbReference type="SMART" id="SM00060">
    <property type="entry name" value="FN3"/>
    <property type="match status" value="3"/>
</dbReference>
<evidence type="ECO:0000256" key="1">
    <source>
        <dbReference type="ARBA" id="ARBA00022737"/>
    </source>
</evidence>
<dbReference type="Proteomes" id="UP000034616">
    <property type="component" value="Unassembled WGS sequence"/>
</dbReference>
<dbReference type="Gene3D" id="2.60.40.1120">
    <property type="entry name" value="Carboxypeptidase-like, regulatory domain"/>
    <property type="match status" value="2"/>
</dbReference>
<evidence type="ECO:0000256" key="3">
    <source>
        <dbReference type="SAM" id="SignalP"/>
    </source>
</evidence>
<dbReference type="SUPFAM" id="SSF49265">
    <property type="entry name" value="Fibronectin type III"/>
    <property type="match status" value="2"/>
</dbReference>
<organism evidence="5 6">
    <name type="scientific">Candidatus Uhrbacteria bacterium GW2011_GWC2_41_11</name>
    <dbReference type="NCBI Taxonomy" id="1618985"/>
    <lineage>
        <taxon>Bacteria</taxon>
        <taxon>Candidatus Uhriibacteriota</taxon>
    </lineage>
</organism>
<protein>
    <recommendedName>
        <fullName evidence="4">Fibronectin type-III domain-containing protein</fullName>
    </recommendedName>
</protein>
<dbReference type="InterPro" id="IPR003961">
    <property type="entry name" value="FN3_dom"/>
</dbReference>
<reference evidence="5 6" key="1">
    <citation type="journal article" date="2015" name="Nature">
        <title>rRNA introns, odd ribosomes, and small enigmatic genomes across a large radiation of phyla.</title>
        <authorList>
            <person name="Brown C.T."/>
            <person name="Hug L.A."/>
            <person name="Thomas B.C."/>
            <person name="Sharon I."/>
            <person name="Castelle C.J."/>
            <person name="Singh A."/>
            <person name="Wilkins M.J."/>
            <person name="Williams K.H."/>
            <person name="Banfield J.F."/>
        </authorList>
    </citation>
    <scope>NUCLEOTIDE SEQUENCE [LARGE SCALE GENOMIC DNA]</scope>
</reference>
<keyword evidence="3" id="KW-0732">Signal</keyword>
<keyword evidence="2" id="KW-0472">Membrane</keyword>
<dbReference type="InterPro" id="IPR036116">
    <property type="entry name" value="FN3_sf"/>
</dbReference>
<evidence type="ECO:0000313" key="5">
    <source>
        <dbReference type="EMBL" id="KKR87439.1"/>
    </source>
</evidence>
<dbReference type="SUPFAM" id="SSF49464">
    <property type="entry name" value="Carboxypeptidase regulatory domain-like"/>
    <property type="match status" value="1"/>
</dbReference>
<evidence type="ECO:0000313" key="6">
    <source>
        <dbReference type="Proteomes" id="UP000034616"/>
    </source>
</evidence>
<dbReference type="InterPro" id="IPR008969">
    <property type="entry name" value="CarboxyPept-like_regulatory"/>
</dbReference>
<dbReference type="SUPFAM" id="SSF49478">
    <property type="entry name" value="Cna protein B-type domain"/>
    <property type="match status" value="1"/>
</dbReference>
<dbReference type="EMBL" id="LCAH01000003">
    <property type="protein sequence ID" value="KKR87439.1"/>
    <property type="molecule type" value="Genomic_DNA"/>
</dbReference>
<feature type="signal peptide" evidence="3">
    <location>
        <begin position="1"/>
        <end position="29"/>
    </location>
</feature>
<keyword evidence="2" id="KW-1133">Transmembrane helix</keyword>
<dbReference type="Gene3D" id="2.60.40.10">
    <property type="entry name" value="Immunoglobulins"/>
    <property type="match status" value="3"/>
</dbReference>
<name>A0A0G0UES5_9BACT</name>
<feature type="domain" description="Fibronectin type-III" evidence="4">
    <location>
        <begin position="306"/>
        <end position="395"/>
    </location>
</feature>
<feature type="transmembrane region" description="Helical" evidence="2">
    <location>
        <begin position="850"/>
        <end position="874"/>
    </location>
</feature>
<accession>A0A0G0UES5</accession>
<gene>
    <name evidence="5" type="ORF">UU35_C0003G0066</name>
</gene>
<dbReference type="CDD" id="cd00063">
    <property type="entry name" value="FN3"/>
    <property type="match status" value="2"/>
</dbReference>
<evidence type="ECO:0000256" key="2">
    <source>
        <dbReference type="SAM" id="Phobius"/>
    </source>
</evidence>